<dbReference type="SMART" id="SM00091">
    <property type="entry name" value="PAS"/>
    <property type="match status" value="2"/>
</dbReference>
<dbReference type="FunFam" id="3.30.565.10:FF:000006">
    <property type="entry name" value="Sensor histidine kinase WalK"/>
    <property type="match status" value="1"/>
</dbReference>
<dbReference type="InterPro" id="IPR000700">
    <property type="entry name" value="PAS-assoc_C"/>
</dbReference>
<dbReference type="PROSITE" id="PS50113">
    <property type="entry name" value="PAC"/>
    <property type="match status" value="1"/>
</dbReference>
<protein>
    <recommendedName>
        <fullName evidence="2">histidine kinase</fullName>
        <ecNumber evidence="2">2.7.13.3</ecNumber>
    </recommendedName>
</protein>
<dbReference type="GO" id="GO:0006355">
    <property type="term" value="P:regulation of DNA-templated transcription"/>
    <property type="evidence" value="ECO:0007669"/>
    <property type="project" value="InterPro"/>
</dbReference>
<keyword evidence="5" id="KW-0418">Kinase</keyword>
<evidence type="ECO:0000313" key="13">
    <source>
        <dbReference type="EMBL" id="CAI4007294.1"/>
    </source>
</evidence>
<feature type="domain" description="Histidine kinase" evidence="9">
    <location>
        <begin position="514"/>
        <end position="741"/>
    </location>
</feature>
<dbReference type="CDD" id="cd00082">
    <property type="entry name" value="HisKA"/>
    <property type="match status" value="1"/>
</dbReference>
<proteinExistence type="predicted"/>
<dbReference type="SMART" id="SM00388">
    <property type="entry name" value="HisKA"/>
    <property type="match status" value="1"/>
</dbReference>
<keyword evidence="8" id="KW-0812">Transmembrane</keyword>
<dbReference type="EMBL" id="CAMXCT030004004">
    <property type="protein sequence ID" value="CAL4794606.1"/>
    <property type="molecule type" value="Genomic_DNA"/>
</dbReference>
<dbReference type="Gene3D" id="1.20.1070.10">
    <property type="entry name" value="Rhodopsin 7-helix transmembrane proteins"/>
    <property type="match status" value="1"/>
</dbReference>
<dbReference type="PRINTS" id="PR00344">
    <property type="entry name" value="BCTRLSENSOR"/>
</dbReference>
<dbReference type="GO" id="GO:0009927">
    <property type="term" value="F:histidine phosphotransfer kinase activity"/>
    <property type="evidence" value="ECO:0007669"/>
    <property type="project" value="TreeGrafter"/>
</dbReference>
<reference evidence="13" key="1">
    <citation type="submission" date="2022-10" db="EMBL/GenBank/DDBJ databases">
        <authorList>
            <person name="Chen Y."/>
            <person name="Dougan E. K."/>
            <person name="Chan C."/>
            <person name="Rhodes N."/>
            <person name="Thang M."/>
        </authorList>
    </citation>
    <scope>NUCLEOTIDE SEQUENCE</scope>
</reference>
<dbReference type="GO" id="GO:0005886">
    <property type="term" value="C:plasma membrane"/>
    <property type="evidence" value="ECO:0007669"/>
    <property type="project" value="TreeGrafter"/>
</dbReference>
<dbReference type="OrthoDB" id="434196at2759"/>
<dbReference type="PANTHER" id="PTHR43047:SF72">
    <property type="entry name" value="OSMOSENSING HISTIDINE PROTEIN KINASE SLN1"/>
    <property type="match status" value="1"/>
</dbReference>
<dbReference type="InterPro" id="IPR036097">
    <property type="entry name" value="HisK_dim/P_sf"/>
</dbReference>
<dbReference type="InterPro" id="IPR035965">
    <property type="entry name" value="PAS-like_dom_sf"/>
</dbReference>
<dbReference type="SUPFAM" id="SSF52172">
    <property type="entry name" value="CheY-like"/>
    <property type="match status" value="1"/>
</dbReference>
<evidence type="ECO:0000256" key="5">
    <source>
        <dbReference type="ARBA" id="ARBA00022777"/>
    </source>
</evidence>
<dbReference type="InterPro" id="IPR001789">
    <property type="entry name" value="Sig_transdc_resp-reg_receiver"/>
</dbReference>
<dbReference type="SMART" id="SM00086">
    <property type="entry name" value="PAC"/>
    <property type="match status" value="2"/>
</dbReference>
<evidence type="ECO:0000256" key="8">
    <source>
        <dbReference type="SAM" id="Phobius"/>
    </source>
</evidence>
<feature type="transmembrane region" description="Helical" evidence="8">
    <location>
        <begin position="105"/>
        <end position="123"/>
    </location>
</feature>
<dbReference type="InterPro" id="IPR013767">
    <property type="entry name" value="PAS_fold"/>
</dbReference>
<dbReference type="PROSITE" id="PS50112">
    <property type="entry name" value="PAS"/>
    <property type="match status" value="1"/>
</dbReference>
<evidence type="ECO:0000259" key="12">
    <source>
        <dbReference type="PROSITE" id="PS50113"/>
    </source>
</evidence>
<evidence type="ECO:0000313" key="14">
    <source>
        <dbReference type="EMBL" id="CAL4794606.1"/>
    </source>
</evidence>
<dbReference type="SUPFAM" id="SSF55785">
    <property type="entry name" value="PYP-like sensor domain (PAS domain)"/>
    <property type="match status" value="2"/>
</dbReference>
<dbReference type="Pfam" id="PF00072">
    <property type="entry name" value="Response_reg"/>
    <property type="match status" value="1"/>
</dbReference>
<dbReference type="SUPFAM" id="SSF55874">
    <property type="entry name" value="ATPase domain of HSP90 chaperone/DNA topoisomerase II/histidine kinase"/>
    <property type="match status" value="1"/>
</dbReference>
<dbReference type="EC" id="2.7.13.3" evidence="2"/>
<dbReference type="Gene3D" id="3.30.565.10">
    <property type="entry name" value="Histidine kinase-like ATPase, C-terminal domain"/>
    <property type="match status" value="1"/>
</dbReference>
<dbReference type="InterPro" id="IPR001610">
    <property type="entry name" value="PAC"/>
</dbReference>
<evidence type="ECO:0000259" key="9">
    <source>
        <dbReference type="PROSITE" id="PS50109"/>
    </source>
</evidence>
<dbReference type="EMBL" id="CAMXCT020004004">
    <property type="protein sequence ID" value="CAL1160669.1"/>
    <property type="molecule type" value="Genomic_DNA"/>
</dbReference>
<evidence type="ECO:0000259" key="10">
    <source>
        <dbReference type="PROSITE" id="PS50110"/>
    </source>
</evidence>
<dbReference type="SMART" id="SM00387">
    <property type="entry name" value="HATPase_c"/>
    <property type="match status" value="1"/>
</dbReference>
<name>A0A9P1DE15_9DINO</name>
<keyword evidence="3" id="KW-0597">Phosphoprotein</keyword>
<dbReference type="Gene3D" id="3.30.450.20">
    <property type="entry name" value="PAS domain"/>
    <property type="match status" value="2"/>
</dbReference>
<evidence type="ECO:0000256" key="3">
    <source>
        <dbReference type="ARBA" id="ARBA00022553"/>
    </source>
</evidence>
<dbReference type="Gene3D" id="1.10.287.130">
    <property type="match status" value="1"/>
</dbReference>
<gene>
    <name evidence="13" type="ORF">C1SCF055_LOCUS32859</name>
</gene>
<keyword evidence="8" id="KW-1133">Transmembrane helix</keyword>
<evidence type="ECO:0000256" key="4">
    <source>
        <dbReference type="ARBA" id="ARBA00022679"/>
    </source>
</evidence>
<dbReference type="Proteomes" id="UP001152797">
    <property type="component" value="Unassembled WGS sequence"/>
</dbReference>
<dbReference type="Pfam" id="PF00512">
    <property type="entry name" value="HisKA"/>
    <property type="match status" value="1"/>
</dbReference>
<dbReference type="InterPro" id="IPR036890">
    <property type="entry name" value="HATPase_C_sf"/>
</dbReference>
<accession>A0A9P1DE15</accession>
<dbReference type="InterPro" id="IPR000014">
    <property type="entry name" value="PAS"/>
</dbReference>
<keyword evidence="4" id="KW-0808">Transferase</keyword>
<dbReference type="InterPro" id="IPR003594">
    <property type="entry name" value="HATPase_dom"/>
</dbReference>
<comment type="caution">
    <text evidence="6">Lacks conserved residue(s) required for the propagation of feature annotation.</text>
</comment>
<dbReference type="InterPro" id="IPR003661">
    <property type="entry name" value="HisK_dim/P_dom"/>
</dbReference>
<dbReference type="PROSITE" id="PS50109">
    <property type="entry name" value="HIS_KIN"/>
    <property type="match status" value="1"/>
</dbReference>
<dbReference type="InterPro" id="IPR011006">
    <property type="entry name" value="CheY-like_superfamily"/>
</dbReference>
<dbReference type="Pfam" id="PF02518">
    <property type="entry name" value="HATPase_c"/>
    <property type="match status" value="1"/>
</dbReference>
<feature type="transmembrane region" description="Helical" evidence="8">
    <location>
        <begin position="5"/>
        <end position="25"/>
    </location>
</feature>
<dbReference type="SUPFAM" id="SSF47384">
    <property type="entry name" value="Homodimeric domain of signal transducing histidine kinase"/>
    <property type="match status" value="1"/>
</dbReference>
<sequence>MFVTYLILGGIYFAMSISEVTFVHVDKLAYGGPRPVFTLRFIQWCFCVPMLMCVCGRQQKSEDVAETVDQLVQGVQGHGKPNLQTLSAWDKYVWVPLSAGTNAPLLASIRLTVIYIGSSWLAIVVDDHFARWLLICVSFSDYLIASLQEIVLLLMRKEEKLSNFVSNLAALQVGIYANHGTIYLLAALGLISWPLEQFLYGIADVCAKLMHTVILGATRRYVQTKDKSCLISSVVTMAADVQRLIQDANVPIFSVNRNLEVKAWNKKITELTGRSSDDARGRPLNALALADGASATWNSSSSMLILDALEGKPPYTTQIRFKKTEIDINDQQLDGKSEKDEEIISMAFSATPLRNAFGEITGAVCVGQDVTELTQQRHEAQAVAAGLNKLIEDAAVPMFEVSLEMLIVDWNAWLAKKTDKTKAEVLGTKLQTFLASECQAEVLRHLAAEFRKEGFERDCSDRFEVSFEGFKLTLLMNAVPRTDRHGRTVSIICVGQDITKLKDMEEWKLSMMAMVSHELKSPLHGIIGLSHSLLEDRAIADSARTALTMINNSAKKLLDIVAGMMDTTSLLRARELVRAGPDPLSLVKIVEDVVLLNRQSVDKRGVPCLRPGVTLVNEMQAPVPMIEGDAFRITQLFFNLIANALKFTHQGSVTVSCVPDNIERKVTVYVKDTGIGVAPENLERIFQPFDQEDHSEQRAYEGLGLGLAVCREVVRRHGGKLTVRSKKGHGTTFRVQLPYKMRSQDDVLEADDGKVCDSGESEPEPALPALMPKVATSHDQNSLPSVTAQGMLSGATIPEETSTSVILSVDDDLVNQQVLKSLLTSTTYVFKPATNGAEALNFIRENPLPSLLLMEVMMPGLSGISVLKSIRKSYSAEILPVIIVSARSNKQTIIDCLKAGANDFVEKPFEQAELLWRIKLQLKMSKANRYPKGNNQILEVLEGLVPEELALSLQAATVSNSPETSKQVVRAKLERFLSEKGSQETKEISAATVTSLKKQLLQAQDSVKKLEARVAELESELQDTKSGGKKHDLSMRTIQQRVHMLENQVKERSQSLEKLKALQLVHGESLHEGLFGGWSGWCVDLSQMMEFEEAMLHKEIRVQRLTENLEPAGAISEIRMLVQELKNQVLKLYQESSQKDQLLSDANFKLHMLSTTLTQKNLQLGFCDSFCDSLALEQADRPCS</sequence>
<evidence type="ECO:0000259" key="11">
    <source>
        <dbReference type="PROSITE" id="PS50112"/>
    </source>
</evidence>
<dbReference type="InterPro" id="IPR005467">
    <property type="entry name" value="His_kinase_dom"/>
</dbReference>
<keyword evidence="8" id="KW-0472">Membrane</keyword>
<dbReference type="AlphaFoldDB" id="A0A9P1DE15"/>
<dbReference type="SMART" id="SM00448">
    <property type="entry name" value="REC"/>
    <property type="match status" value="1"/>
</dbReference>
<dbReference type="CDD" id="cd16922">
    <property type="entry name" value="HATPase_EvgS-ArcB-TorS-like"/>
    <property type="match status" value="1"/>
</dbReference>
<evidence type="ECO:0000256" key="2">
    <source>
        <dbReference type="ARBA" id="ARBA00012438"/>
    </source>
</evidence>
<dbReference type="CDD" id="cd00130">
    <property type="entry name" value="PAS"/>
    <property type="match status" value="2"/>
</dbReference>
<evidence type="ECO:0000256" key="6">
    <source>
        <dbReference type="PROSITE-ProRule" id="PRU00169"/>
    </source>
</evidence>
<feature type="transmembrane region" description="Helical" evidence="8">
    <location>
        <begin position="129"/>
        <end position="154"/>
    </location>
</feature>
<dbReference type="GO" id="GO:0000155">
    <property type="term" value="F:phosphorelay sensor kinase activity"/>
    <property type="evidence" value="ECO:0007669"/>
    <property type="project" value="InterPro"/>
</dbReference>
<keyword evidence="15" id="KW-1185">Reference proteome</keyword>
<keyword evidence="7" id="KW-0175">Coiled coil</keyword>
<feature type="domain" description="Response regulatory" evidence="10">
    <location>
        <begin position="805"/>
        <end position="922"/>
    </location>
</feature>
<dbReference type="InterPro" id="IPR004358">
    <property type="entry name" value="Sig_transdc_His_kin-like_C"/>
</dbReference>
<feature type="coiled-coil region" evidence="7">
    <location>
        <begin position="993"/>
        <end position="1062"/>
    </location>
</feature>
<comment type="catalytic activity">
    <reaction evidence="1">
        <text>ATP + protein L-histidine = ADP + protein N-phospho-L-histidine.</text>
        <dbReference type="EC" id="2.7.13.3"/>
    </reaction>
</comment>
<dbReference type="EMBL" id="CAMXCT010004004">
    <property type="protein sequence ID" value="CAI4007294.1"/>
    <property type="molecule type" value="Genomic_DNA"/>
</dbReference>
<dbReference type="Gene3D" id="3.40.50.2300">
    <property type="match status" value="1"/>
</dbReference>
<dbReference type="PROSITE" id="PS50110">
    <property type="entry name" value="RESPONSE_REGULATORY"/>
    <property type="match status" value="1"/>
</dbReference>
<dbReference type="NCBIfam" id="TIGR00229">
    <property type="entry name" value="sensory_box"/>
    <property type="match status" value="1"/>
</dbReference>
<feature type="coiled-coil region" evidence="7">
    <location>
        <begin position="1088"/>
        <end position="1135"/>
    </location>
</feature>
<evidence type="ECO:0000256" key="7">
    <source>
        <dbReference type="SAM" id="Coils"/>
    </source>
</evidence>
<feature type="domain" description="PAC" evidence="12">
    <location>
        <begin position="322"/>
        <end position="382"/>
    </location>
</feature>
<dbReference type="PANTHER" id="PTHR43047">
    <property type="entry name" value="TWO-COMPONENT HISTIDINE PROTEIN KINASE"/>
    <property type="match status" value="1"/>
</dbReference>
<feature type="domain" description="PAS" evidence="11">
    <location>
        <begin position="237"/>
        <end position="282"/>
    </location>
</feature>
<evidence type="ECO:0000256" key="1">
    <source>
        <dbReference type="ARBA" id="ARBA00000085"/>
    </source>
</evidence>
<comment type="caution">
    <text evidence="13">The sequence shown here is derived from an EMBL/GenBank/DDBJ whole genome shotgun (WGS) entry which is preliminary data.</text>
</comment>
<organism evidence="13">
    <name type="scientific">Cladocopium goreaui</name>
    <dbReference type="NCBI Taxonomy" id="2562237"/>
    <lineage>
        <taxon>Eukaryota</taxon>
        <taxon>Sar</taxon>
        <taxon>Alveolata</taxon>
        <taxon>Dinophyceae</taxon>
        <taxon>Suessiales</taxon>
        <taxon>Symbiodiniaceae</taxon>
        <taxon>Cladocopium</taxon>
    </lineage>
</organism>
<evidence type="ECO:0000313" key="15">
    <source>
        <dbReference type="Proteomes" id="UP001152797"/>
    </source>
</evidence>
<reference evidence="14 15" key="2">
    <citation type="submission" date="2024-05" db="EMBL/GenBank/DDBJ databases">
        <authorList>
            <person name="Chen Y."/>
            <person name="Shah S."/>
            <person name="Dougan E. K."/>
            <person name="Thang M."/>
            <person name="Chan C."/>
        </authorList>
    </citation>
    <scope>NUCLEOTIDE SEQUENCE [LARGE SCALE GENOMIC DNA]</scope>
</reference>
<dbReference type="Pfam" id="PF00989">
    <property type="entry name" value="PAS"/>
    <property type="match status" value="2"/>
</dbReference>